<protein>
    <submittedName>
        <fullName evidence="1">16910_t:CDS:1</fullName>
    </submittedName>
</protein>
<keyword evidence="2" id="KW-1185">Reference proteome</keyword>
<dbReference type="Proteomes" id="UP000789901">
    <property type="component" value="Unassembled WGS sequence"/>
</dbReference>
<sequence length="180" mass="20934">PTRQFLKDVLNFKMGAKWRAIAAVKEIEPLEEETEHVWSVVWNRIRSNNGSRCLSMRRADIYKSASCILCDKDQIENQVHLAKCEAQEENWVQLEENAISVAWAMLSENTRKFLSKEEFHKIMWSVSIEERYIRRTGVIKGIIQQKVQSALLGKIKSRKECKEAITNFINAAWNGFYIGI</sequence>
<evidence type="ECO:0000313" key="2">
    <source>
        <dbReference type="Proteomes" id="UP000789901"/>
    </source>
</evidence>
<reference evidence="1 2" key="1">
    <citation type="submission" date="2021-06" db="EMBL/GenBank/DDBJ databases">
        <authorList>
            <person name="Kallberg Y."/>
            <person name="Tangrot J."/>
            <person name="Rosling A."/>
        </authorList>
    </citation>
    <scope>NUCLEOTIDE SEQUENCE [LARGE SCALE GENOMIC DNA]</scope>
    <source>
        <strain evidence="1 2">120-4 pot B 10/14</strain>
    </source>
</reference>
<gene>
    <name evidence="1" type="ORF">GMARGA_LOCUS35168</name>
</gene>
<evidence type="ECO:0000313" key="1">
    <source>
        <dbReference type="EMBL" id="CAG8840952.1"/>
    </source>
</evidence>
<feature type="non-terminal residue" evidence="1">
    <location>
        <position position="1"/>
    </location>
</feature>
<organism evidence="1 2">
    <name type="scientific">Gigaspora margarita</name>
    <dbReference type="NCBI Taxonomy" id="4874"/>
    <lineage>
        <taxon>Eukaryota</taxon>
        <taxon>Fungi</taxon>
        <taxon>Fungi incertae sedis</taxon>
        <taxon>Mucoromycota</taxon>
        <taxon>Glomeromycotina</taxon>
        <taxon>Glomeromycetes</taxon>
        <taxon>Diversisporales</taxon>
        <taxon>Gigasporaceae</taxon>
        <taxon>Gigaspora</taxon>
    </lineage>
</organism>
<dbReference type="EMBL" id="CAJVQB010064248">
    <property type="protein sequence ID" value="CAG8840952.1"/>
    <property type="molecule type" value="Genomic_DNA"/>
</dbReference>
<accession>A0ABN7WU45</accession>
<proteinExistence type="predicted"/>
<comment type="caution">
    <text evidence="1">The sequence shown here is derived from an EMBL/GenBank/DDBJ whole genome shotgun (WGS) entry which is preliminary data.</text>
</comment>
<name>A0ABN7WU45_GIGMA</name>